<feature type="region of interest" description="Disordered" evidence="1">
    <location>
        <begin position="1"/>
        <end position="31"/>
    </location>
</feature>
<dbReference type="Pfam" id="PF07716">
    <property type="entry name" value="bZIP_2"/>
    <property type="match status" value="1"/>
</dbReference>
<gene>
    <name evidence="3" type="ORF">ISN44_As11g007850</name>
</gene>
<dbReference type="InterPro" id="IPR004827">
    <property type="entry name" value="bZIP"/>
</dbReference>
<sequence>MEADEDQQYPSHNVNLFEGNPSHNNNFNSMFQPNPQDEDVHVHDYVDNHDHYHHQQPNVVTDQEKRLRRMATNRESARRSRMRARMMKEVLQMQVKQLMASNQLLSNKYIRLLEYNHQILQENSQLKETVSSFYDQYTISYGKHEDILGNINDFDLNQQSPYQLNW</sequence>
<dbReference type="Proteomes" id="UP000694251">
    <property type="component" value="Chromosome 11"/>
</dbReference>
<feature type="domain" description="BZIP" evidence="2">
    <location>
        <begin position="63"/>
        <end position="126"/>
    </location>
</feature>
<name>A0A8T1Z6J7_ARASU</name>
<dbReference type="PROSITE" id="PS50217">
    <property type="entry name" value="BZIP"/>
    <property type="match status" value="1"/>
</dbReference>
<keyword evidence="4" id="KW-1185">Reference proteome</keyword>
<feature type="compositionally biased region" description="Polar residues" evidence="1">
    <location>
        <begin position="21"/>
        <end position="31"/>
    </location>
</feature>
<dbReference type="GO" id="GO:0003700">
    <property type="term" value="F:DNA-binding transcription factor activity"/>
    <property type="evidence" value="ECO:0007669"/>
    <property type="project" value="InterPro"/>
</dbReference>
<dbReference type="PANTHER" id="PTHR46324">
    <property type="entry name" value="BASIC LEUCINE ZIPPER 43-RELATED"/>
    <property type="match status" value="1"/>
</dbReference>
<evidence type="ECO:0000259" key="2">
    <source>
        <dbReference type="PROSITE" id="PS50217"/>
    </source>
</evidence>
<proteinExistence type="predicted"/>
<evidence type="ECO:0000313" key="3">
    <source>
        <dbReference type="EMBL" id="KAG7554559.1"/>
    </source>
</evidence>
<evidence type="ECO:0000313" key="4">
    <source>
        <dbReference type="Proteomes" id="UP000694251"/>
    </source>
</evidence>
<reference evidence="3 4" key="1">
    <citation type="submission" date="2020-12" db="EMBL/GenBank/DDBJ databases">
        <title>Concerted genomic and epigenomic changes stabilize Arabidopsis allopolyploids.</title>
        <authorList>
            <person name="Chen Z."/>
        </authorList>
    </citation>
    <scope>NUCLEOTIDE SEQUENCE [LARGE SCALE GENOMIC DNA]</scope>
    <source>
        <strain evidence="3">As9502</strain>
        <tissue evidence="3">Leaf</tissue>
    </source>
</reference>
<dbReference type="AlphaFoldDB" id="A0A8T1Z6J7"/>
<accession>A0A8T1Z6J7</accession>
<dbReference type="SMART" id="SM00338">
    <property type="entry name" value="BRLZ"/>
    <property type="match status" value="1"/>
</dbReference>
<evidence type="ECO:0000256" key="1">
    <source>
        <dbReference type="SAM" id="MobiDB-lite"/>
    </source>
</evidence>
<protein>
    <submittedName>
        <fullName evidence="3">Basic-leucine zipper domain</fullName>
    </submittedName>
</protein>
<comment type="caution">
    <text evidence="3">The sequence shown here is derived from an EMBL/GenBank/DDBJ whole genome shotgun (WGS) entry which is preliminary data.</text>
</comment>
<dbReference type="PANTHER" id="PTHR46324:SF7">
    <property type="entry name" value="BASIC LEUCINE-ZIPPER 75"/>
    <property type="match status" value="1"/>
</dbReference>
<dbReference type="EMBL" id="JAEFBJ010000011">
    <property type="protein sequence ID" value="KAG7554559.1"/>
    <property type="molecule type" value="Genomic_DNA"/>
</dbReference>
<dbReference type="InterPro" id="IPR044521">
    <property type="entry name" value="AtbZIP8/43"/>
</dbReference>
<dbReference type="OrthoDB" id="1111925at2759"/>
<organism evidence="3 4">
    <name type="scientific">Arabidopsis suecica</name>
    <name type="common">Swedish thale-cress</name>
    <name type="synonym">Cardaminopsis suecica</name>
    <dbReference type="NCBI Taxonomy" id="45249"/>
    <lineage>
        <taxon>Eukaryota</taxon>
        <taxon>Viridiplantae</taxon>
        <taxon>Streptophyta</taxon>
        <taxon>Embryophyta</taxon>
        <taxon>Tracheophyta</taxon>
        <taxon>Spermatophyta</taxon>
        <taxon>Magnoliopsida</taxon>
        <taxon>eudicotyledons</taxon>
        <taxon>Gunneridae</taxon>
        <taxon>Pentapetalae</taxon>
        <taxon>rosids</taxon>
        <taxon>malvids</taxon>
        <taxon>Brassicales</taxon>
        <taxon>Brassicaceae</taxon>
        <taxon>Camelineae</taxon>
        <taxon>Arabidopsis</taxon>
    </lineage>
</organism>